<proteinExistence type="predicted"/>
<organism evidence="2 3">
    <name type="scientific">Mollisia scopiformis</name>
    <name type="common">Conifer needle endophyte fungus</name>
    <name type="synonym">Phialocephala scopiformis</name>
    <dbReference type="NCBI Taxonomy" id="149040"/>
    <lineage>
        <taxon>Eukaryota</taxon>
        <taxon>Fungi</taxon>
        <taxon>Dikarya</taxon>
        <taxon>Ascomycota</taxon>
        <taxon>Pezizomycotina</taxon>
        <taxon>Leotiomycetes</taxon>
        <taxon>Helotiales</taxon>
        <taxon>Mollisiaceae</taxon>
        <taxon>Mollisia</taxon>
    </lineage>
</organism>
<sequence length="621" mass="66584">MASNIFTPRVIKSPQNVQLSFELPHRIHTAKIYPLQSSNGSTVILYGHENGVKIVWRGGRPFKSKQPTPAPSQKANGGGAIISLDSDDEGDSSRTFDDKPEFEDEEEELNPLRPYPSTLQVLDLCFNTDVLHLAVLPSSVLRADGPSWRGLESLKQRLVFTAACADNTVRLVTLPLTPPSPASKARSELRNDFTSASAGKGKWGETVTFLSGHQKPSDGISMTADPVGGPGTLVKSASPQSSTEPHLVVASHSREVTGLLRLYQIPIKSQQSHIEPFQSIYLSAPAKAISFNPALSGEYSSRLLVADSVGACRIYDYKLLIKTAEEASEIPLAEQGTWLLSLYTGFPKSDSQTSHTGAHAGFGRKSIVDAQWVSGGKAILVLMADGEWAIWDVEGSGPNASQGILGRQGVKGGSKSGYSLTGYLDGAMKSRSSGPPQMSTSKFAPMTPGTRKTAEPFSGRSSDVSICGQISVMDMPVSSPTSPPEESILFWFGETYAVIPSLAKYWSAHKNGGSGNLFTGPSGARMIKIENIDLQGERCSGVEQIPRNAPSSSLATDILVLAEHRFTILTTGKQSKPSTVPKPETRLVLAEKATNGGELDVIGIEQALTRMENSASRRKLF</sequence>
<accession>A0A194WRW2</accession>
<protein>
    <recommendedName>
        <fullName evidence="4">Nucleoporin NUP37</fullName>
    </recommendedName>
</protein>
<dbReference type="Proteomes" id="UP000070700">
    <property type="component" value="Unassembled WGS sequence"/>
</dbReference>
<dbReference type="SUPFAM" id="SSF50978">
    <property type="entry name" value="WD40 repeat-like"/>
    <property type="match status" value="1"/>
</dbReference>
<evidence type="ECO:0000313" key="2">
    <source>
        <dbReference type="EMBL" id="KUJ10721.1"/>
    </source>
</evidence>
<dbReference type="InterPro" id="IPR015943">
    <property type="entry name" value="WD40/YVTN_repeat-like_dom_sf"/>
</dbReference>
<evidence type="ECO:0008006" key="4">
    <source>
        <dbReference type="Google" id="ProtNLM"/>
    </source>
</evidence>
<gene>
    <name evidence="2" type="ORF">LY89DRAFT_626259</name>
</gene>
<dbReference type="OrthoDB" id="5323870at2759"/>
<feature type="compositionally biased region" description="Acidic residues" evidence="1">
    <location>
        <begin position="100"/>
        <end position="109"/>
    </location>
</feature>
<feature type="region of interest" description="Disordered" evidence="1">
    <location>
        <begin position="59"/>
        <end position="109"/>
    </location>
</feature>
<reference evidence="2 3" key="1">
    <citation type="submission" date="2015-10" db="EMBL/GenBank/DDBJ databases">
        <title>Full genome of DAOMC 229536 Phialocephala scopiformis, a fungal endophyte of spruce producing the potent anti-insectan compound rugulosin.</title>
        <authorList>
            <consortium name="DOE Joint Genome Institute"/>
            <person name="Walker A.K."/>
            <person name="Frasz S.L."/>
            <person name="Seifert K.A."/>
            <person name="Miller J.D."/>
            <person name="Mondo S.J."/>
            <person name="Labutti K."/>
            <person name="Lipzen A."/>
            <person name="Dockter R."/>
            <person name="Kennedy M."/>
            <person name="Grigoriev I.V."/>
            <person name="Spatafora J.W."/>
        </authorList>
    </citation>
    <scope>NUCLEOTIDE SEQUENCE [LARGE SCALE GENOMIC DNA]</scope>
    <source>
        <strain evidence="2 3">CBS 120377</strain>
    </source>
</reference>
<feature type="compositionally biased region" description="Polar residues" evidence="1">
    <location>
        <begin position="430"/>
        <end position="442"/>
    </location>
</feature>
<dbReference type="GeneID" id="28820827"/>
<name>A0A194WRW2_MOLSC</name>
<dbReference type="RefSeq" id="XP_018065076.1">
    <property type="nucleotide sequence ID" value="XM_018211101.1"/>
</dbReference>
<feature type="compositionally biased region" description="Polar residues" evidence="1">
    <location>
        <begin position="65"/>
        <end position="75"/>
    </location>
</feature>
<dbReference type="KEGG" id="psco:LY89DRAFT_626259"/>
<dbReference type="InterPro" id="IPR036322">
    <property type="entry name" value="WD40_repeat_dom_sf"/>
</dbReference>
<feature type="region of interest" description="Disordered" evidence="1">
    <location>
        <begin position="429"/>
        <end position="462"/>
    </location>
</feature>
<keyword evidence="3" id="KW-1185">Reference proteome</keyword>
<dbReference type="AlphaFoldDB" id="A0A194WRW2"/>
<evidence type="ECO:0000313" key="3">
    <source>
        <dbReference type="Proteomes" id="UP000070700"/>
    </source>
</evidence>
<dbReference type="EMBL" id="KQ947428">
    <property type="protein sequence ID" value="KUJ10721.1"/>
    <property type="molecule type" value="Genomic_DNA"/>
</dbReference>
<dbReference type="InParanoid" id="A0A194WRW2"/>
<dbReference type="Gene3D" id="2.130.10.10">
    <property type="entry name" value="YVTN repeat-like/Quinoprotein amine dehydrogenase"/>
    <property type="match status" value="1"/>
</dbReference>
<evidence type="ECO:0000256" key="1">
    <source>
        <dbReference type="SAM" id="MobiDB-lite"/>
    </source>
</evidence>